<evidence type="ECO:0000256" key="6">
    <source>
        <dbReference type="SAM" id="Phobius"/>
    </source>
</evidence>
<feature type="transmembrane region" description="Helical" evidence="6">
    <location>
        <begin position="97"/>
        <end position="114"/>
    </location>
</feature>
<proteinExistence type="inferred from homology"/>
<evidence type="ECO:0000256" key="1">
    <source>
        <dbReference type="ARBA" id="ARBA00004141"/>
    </source>
</evidence>
<name>A0ABW1V1A2_9BACL</name>
<keyword evidence="8" id="KW-1185">Reference proteome</keyword>
<comment type="similarity">
    <text evidence="2">Belongs to the TMEM19 family.</text>
</comment>
<dbReference type="PANTHER" id="PTHR13353">
    <property type="entry name" value="TRANSMEMBRANE PROTEIN 19"/>
    <property type="match status" value="1"/>
</dbReference>
<dbReference type="InterPro" id="IPR002794">
    <property type="entry name" value="DUF92_TMEM19"/>
</dbReference>
<reference evidence="8" key="1">
    <citation type="journal article" date="2019" name="Int. J. Syst. Evol. Microbiol.">
        <title>The Global Catalogue of Microorganisms (GCM) 10K type strain sequencing project: providing services to taxonomists for standard genome sequencing and annotation.</title>
        <authorList>
            <consortium name="The Broad Institute Genomics Platform"/>
            <consortium name="The Broad Institute Genome Sequencing Center for Infectious Disease"/>
            <person name="Wu L."/>
            <person name="Ma J."/>
        </authorList>
    </citation>
    <scope>NUCLEOTIDE SEQUENCE [LARGE SCALE GENOMIC DNA]</scope>
    <source>
        <strain evidence="8">PCU 280</strain>
    </source>
</reference>
<comment type="subcellular location">
    <subcellularLocation>
        <location evidence="1">Membrane</location>
        <topology evidence="1">Multi-pass membrane protein</topology>
    </subcellularLocation>
</comment>
<evidence type="ECO:0000256" key="4">
    <source>
        <dbReference type="ARBA" id="ARBA00022989"/>
    </source>
</evidence>
<accession>A0ABW1V1A2</accession>
<dbReference type="EMBL" id="JBHSTE010000002">
    <property type="protein sequence ID" value="MFC6332527.1"/>
    <property type="molecule type" value="Genomic_DNA"/>
</dbReference>
<evidence type="ECO:0000313" key="8">
    <source>
        <dbReference type="Proteomes" id="UP001596233"/>
    </source>
</evidence>
<protein>
    <submittedName>
        <fullName evidence="7">DUF92 domain-containing protein</fullName>
    </submittedName>
</protein>
<dbReference type="Proteomes" id="UP001596233">
    <property type="component" value="Unassembled WGS sequence"/>
</dbReference>
<evidence type="ECO:0000256" key="3">
    <source>
        <dbReference type="ARBA" id="ARBA00022692"/>
    </source>
</evidence>
<feature type="transmembrane region" description="Helical" evidence="6">
    <location>
        <begin position="36"/>
        <end position="64"/>
    </location>
</feature>
<feature type="transmembrane region" description="Helical" evidence="6">
    <location>
        <begin position="163"/>
        <end position="186"/>
    </location>
</feature>
<dbReference type="RefSeq" id="WP_379232983.1">
    <property type="nucleotide sequence ID" value="NZ_JBHSTE010000002.1"/>
</dbReference>
<feature type="transmembrane region" description="Helical" evidence="6">
    <location>
        <begin position="253"/>
        <end position="273"/>
    </location>
</feature>
<evidence type="ECO:0000256" key="5">
    <source>
        <dbReference type="ARBA" id="ARBA00023136"/>
    </source>
</evidence>
<sequence length="274" mass="29854">MVSIISEWWIRLLLGLAGSFIISYVAYRLASLSRSGMLSAIVMGTGFIVLGEPIWFTLLLVFFISSTLWSKWKKASQVKRRAEQVYEKGGRRDAGQVWANGGIGLLLCVLYFLTGQEALLYVYIGVMGAVTADTWATEIGALSKPPPRSIMTLQVVTTGTSGGVTSLGLIASLTGGLLIGIVAYVVSSITTWHAIWIGAVTGLLGSLSDSFIGAKWQAMYRCEWCGKETERTVHCSKRTMPLRGLPWLNNDRVNMISSIVAGLIAYGLFWLIVC</sequence>
<feature type="transmembrane region" description="Helical" evidence="6">
    <location>
        <begin position="12"/>
        <end position="30"/>
    </location>
</feature>
<gene>
    <name evidence="7" type="ORF">ACFP56_07805</name>
</gene>
<evidence type="ECO:0000256" key="2">
    <source>
        <dbReference type="ARBA" id="ARBA00009012"/>
    </source>
</evidence>
<evidence type="ECO:0000313" key="7">
    <source>
        <dbReference type="EMBL" id="MFC6332527.1"/>
    </source>
</evidence>
<dbReference type="Pfam" id="PF01940">
    <property type="entry name" value="DUF92"/>
    <property type="match status" value="1"/>
</dbReference>
<keyword evidence="5 6" id="KW-0472">Membrane</keyword>
<keyword evidence="3 6" id="KW-0812">Transmembrane</keyword>
<dbReference type="PANTHER" id="PTHR13353:SF5">
    <property type="entry name" value="TRANSMEMBRANE PROTEIN 19"/>
    <property type="match status" value="1"/>
</dbReference>
<organism evidence="7 8">
    <name type="scientific">Paenibacillus septentrionalis</name>
    <dbReference type="NCBI Taxonomy" id="429342"/>
    <lineage>
        <taxon>Bacteria</taxon>
        <taxon>Bacillati</taxon>
        <taxon>Bacillota</taxon>
        <taxon>Bacilli</taxon>
        <taxon>Bacillales</taxon>
        <taxon>Paenibacillaceae</taxon>
        <taxon>Paenibacillus</taxon>
    </lineage>
</organism>
<feature type="transmembrane region" description="Helical" evidence="6">
    <location>
        <begin position="192"/>
        <end position="212"/>
    </location>
</feature>
<comment type="caution">
    <text evidence="7">The sequence shown here is derived from an EMBL/GenBank/DDBJ whole genome shotgun (WGS) entry which is preliminary data.</text>
</comment>
<keyword evidence="4 6" id="KW-1133">Transmembrane helix</keyword>